<evidence type="ECO:0000256" key="6">
    <source>
        <dbReference type="SAM" id="Phobius"/>
    </source>
</evidence>
<dbReference type="Pfam" id="PF06081">
    <property type="entry name" value="ArAE_1"/>
    <property type="match status" value="1"/>
</dbReference>
<keyword evidence="9" id="KW-1185">Reference proteome</keyword>
<keyword evidence="4 6" id="KW-1133">Transmembrane helix</keyword>
<protein>
    <submittedName>
        <fullName evidence="8">Aromatic acid exporter family protein</fullName>
    </submittedName>
</protein>
<keyword evidence="2" id="KW-1003">Cell membrane</keyword>
<feature type="transmembrane region" description="Helical" evidence="6">
    <location>
        <begin position="60"/>
        <end position="88"/>
    </location>
</feature>
<evidence type="ECO:0000259" key="7">
    <source>
        <dbReference type="Pfam" id="PF11728"/>
    </source>
</evidence>
<comment type="subcellular location">
    <subcellularLocation>
        <location evidence="1">Cell membrane</location>
        <topology evidence="1">Multi-pass membrane protein</topology>
    </subcellularLocation>
</comment>
<dbReference type="InterPro" id="IPR052984">
    <property type="entry name" value="UPF0421"/>
</dbReference>
<dbReference type="InterPro" id="IPR038323">
    <property type="entry name" value="ArAE_1_C_sf"/>
</dbReference>
<feature type="domain" description="Putative aromatic acid exporter C-terminal" evidence="7">
    <location>
        <begin position="146"/>
        <end position="311"/>
    </location>
</feature>
<dbReference type="EMBL" id="BAAACF010000001">
    <property type="protein sequence ID" value="GAA0721044.1"/>
    <property type="molecule type" value="Genomic_DNA"/>
</dbReference>
<name>A0ABP3TZ19_9CLOT</name>
<evidence type="ECO:0000256" key="4">
    <source>
        <dbReference type="ARBA" id="ARBA00022989"/>
    </source>
</evidence>
<dbReference type="Proteomes" id="UP001500339">
    <property type="component" value="Unassembled WGS sequence"/>
</dbReference>
<dbReference type="RefSeq" id="WP_343767529.1">
    <property type="nucleotide sequence ID" value="NZ_BAAACF010000001.1"/>
</dbReference>
<reference evidence="9" key="1">
    <citation type="journal article" date="2019" name="Int. J. Syst. Evol. Microbiol.">
        <title>The Global Catalogue of Microorganisms (GCM) 10K type strain sequencing project: providing services to taxonomists for standard genome sequencing and annotation.</title>
        <authorList>
            <consortium name="The Broad Institute Genomics Platform"/>
            <consortium name="The Broad Institute Genome Sequencing Center for Infectious Disease"/>
            <person name="Wu L."/>
            <person name="Ma J."/>
        </authorList>
    </citation>
    <scope>NUCLEOTIDE SEQUENCE [LARGE SCALE GENOMIC DNA]</scope>
    <source>
        <strain evidence="9">JCM 1405</strain>
    </source>
</reference>
<accession>A0ABP3TZ19</accession>
<proteinExistence type="predicted"/>
<dbReference type="PANTHER" id="PTHR40064:SF1">
    <property type="entry name" value="MEMBRANE PROTEIN"/>
    <property type="match status" value="1"/>
</dbReference>
<dbReference type="Pfam" id="PF11728">
    <property type="entry name" value="ArAE_1_C"/>
    <property type="match status" value="1"/>
</dbReference>
<organism evidence="8 9">
    <name type="scientific">Clostridium malenominatum</name>
    <dbReference type="NCBI Taxonomy" id="1539"/>
    <lineage>
        <taxon>Bacteria</taxon>
        <taxon>Bacillati</taxon>
        <taxon>Bacillota</taxon>
        <taxon>Clostridia</taxon>
        <taxon>Eubacteriales</taxon>
        <taxon>Clostridiaceae</taxon>
        <taxon>Clostridium</taxon>
    </lineage>
</organism>
<sequence length="318" mass="36654">MKFIGFRTLKTGIGAALAIIIAKELGLEYAASAGIITILSIQKTRKKSFKIALRRIGICILALTIAIILFGIFSYNEIIFGAFLLIFIPLAVKFNGEDSIVVSSVLVSHLLVEKSIELPLIWNELALMFVGVSVALILNFYMPNLEERIKEEQVFIENAIKEILLRMAEVMRGENICEEGDVVFTSLEDRLRAARKLSYINLNNNFIADESYYVKYMEMRMRQLAVLKDMREHFRDDFANYEQAIIMGNFTDKVASSIYEENSAEGLLSDLYKLRETYRNMELPKSREEFESRASLFQFLNDIEQFLKIKNEFIREIR</sequence>
<dbReference type="InterPro" id="IPR010343">
    <property type="entry name" value="ArAE_1"/>
</dbReference>
<evidence type="ECO:0000256" key="2">
    <source>
        <dbReference type="ARBA" id="ARBA00022475"/>
    </source>
</evidence>
<evidence type="ECO:0000256" key="3">
    <source>
        <dbReference type="ARBA" id="ARBA00022692"/>
    </source>
</evidence>
<gene>
    <name evidence="8" type="ORF">GCM10008905_10970</name>
</gene>
<evidence type="ECO:0000256" key="1">
    <source>
        <dbReference type="ARBA" id="ARBA00004651"/>
    </source>
</evidence>
<dbReference type="InterPro" id="IPR021062">
    <property type="entry name" value="ArAE_1_C"/>
</dbReference>
<dbReference type="PANTHER" id="PTHR40064">
    <property type="entry name" value="MEMBRANE PROTEIN-RELATED"/>
    <property type="match status" value="1"/>
</dbReference>
<keyword evidence="3 6" id="KW-0812">Transmembrane</keyword>
<evidence type="ECO:0000256" key="5">
    <source>
        <dbReference type="ARBA" id="ARBA00023136"/>
    </source>
</evidence>
<dbReference type="Gene3D" id="1.20.120.940">
    <property type="entry name" value="Putative aromatic acid exporter, C-terminal domain"/>
    <property type="match status" value="1"/>
</dbReference>
<evidence type="ECO:0000313" key="9">
    <source>
        <dbReference type="Proteomes" id="UP001500339"/>
    </source>
</evidence>
<evidence type="ECO:0000313" key="8">
    <source>
        <dbReference type="EMBL" id="GAA0721044.1"/>
    </source>
</evidence>
<comment type="caution">
    <text evidence="8">The sequence shown here is derived from an EMBL/GenBank/DDBJ whole genome shotgun (WGS) entry which is preliminary data.</text>
</comment>
<feature type="transmembrane region" description="Helical" evidence="6">
    <location>
        <begin position="120"/>
        <end position="141"/>
    </location>
</feature>
<keyword evidence="5 6" id="KW-0472">Membrane</keyword>